<dbReference type="GO" id="GO:0006753">
    <property type="term" value="P:nucleoside phosphate metabolic process"/>
    <property type="evidence" value="ECO:0007669"/>
    <property type="project" value="TreeGrafter"/>
</dbReference>
<evidence type="ECO:0000256" key="2">
    <source>
        <dbReference type="ARBA" id="ARBA00001946"/>
    </source>
</evidence>
<gene>
    <name evidence="9" type="ORF">CIT40_14990</name>
</gene>
<dbReference type="GO" id="GO:0016787">
    <property type="term" value="F:hydrolase activity"/>
    <property type="evidence" value="ECO:0007669"/>
    <property type="project" value="UniProtKB-KW"/>
</dbReference>
<dbReference type="InterPro" id="IPR015797">
    <property type="entry name" value="NUDIX_hydrolase-like_dom_sf"/>
</dbReference>
<proteinExistence type="inferred from homology"/>
<keyword evidence="5 9" id="KW-0378">Hydrolase</keyword>
<dbReference type="Pfam" id="PF00293">
    <property type="entry name" value="NUDIX"/>
    <property type="match status" value="1"/>
</dbReference>
<evidence type="ECO:0000259" key="8">
    <source>
        <dbReference type="PROSITE" id="PS51462"/>
    </source>
</evidence>
<comment type="similarity">
    <text evidence="3">Belongs to the Nudix hydrolase family. NudK subfamily.</text>
</comment>
<evidence type="ECO:0000256" key="3">
    <source>
        <dbReference type="ARBA" id="ARBA00007275"/>
    </source>
</evidence>
<name>A0A2U8PU25_9BRAD</name>
<dbReference type="GO" id="GO:0019693">
    <property type="term" value="P:ribose phosphate metabolic process"/>
    <property type="evidence" value="ECO:0007669"/>
    <property type="project" value="TreeGrafter"/>
</dbReference>
<protein>
    <recommendedName>
        <fullName evidence="4">GDP-mannose pyrophosphatase</fullName>
    </recommendedName>
    <alternativeName>
        <fullName evidence="6">GDP-mannose hydrolase</fullName>
    </alternativeName>
    <alternativeName>
        <fullName evidence="7">GDPMK</fullName>
    </alternativeName>
</protein>
<feature type="domain" description="Nudix hydrolase" evidence="8">
    <location>
        <begin position="29"/>
        <end position="155"/>
    </location>
</feature>
<sequence>MSEVEPIVAIKGSDRLSPNSVNIQKGTTYVFPDSACIAALDVDGALILVEQLRRTIAQSTLELPGGTLRTGESPLECAQREFGEETGLGLCDTRFLFKLDLDLSTTIHRTHVFEARAVGRPSALKGEFKVRHVPVEEAIEMVRAGVITHAPTVSAVLSITAKY</sequence>
<reference evidence="9 10" key="1">
    <citation type="journal article" date="2017" name="Syst. Appl. Microbiol.">
        <title>Soybeans inoculated with root zone soils of Canadian native legumes harbour diverse and novel Bradyrhizobium spp. that possess agricultural potential.</title>
        <authorList>
            <person name="Bromfield E.S.P."/>
            <person name="Cloutier S."/>
            <person name="Tambong J.T."/>
            <person name="Tran Thi T.V."/>
        </authorList>
    </citation>
    <scope>NUCLEOTIDE SEQUENCE [LARGE SCALE GENOMIC DNA]</scope>
    <source>
        <strain evidence="9 10">39S1MB</strain>
    </source>
</reference>
<evidence type="ECO:0000256" key="1">
    <source>
        <dbReference type="ARBA" id="ARBA00000847"/>
    </source>
</evidence>
<reference evidence="9 10" key="2">
    <citation type="journal article" date="2019" name="Int. J. Syst. Evol. Microbiol.">
        <title>Description and complete genome sequence of Bradyrhizobium amphicarpaeae sp. nov., harbouring photosystem and nitrogen-fixation genes.</title>
        <authorList>
            <person name="Bromfield E.S.P."/>
            <person name="Cloutier S."/>
            <person name="Nguyen H.D.T."/>
        </authorList>
    </citation>
    <scope>NUCLEOTIDE SEQUENCE [LARGE SCALE GENOMIC DNA]</scope>
    <source>
        <strain evidence="9 10">39S1MB</strain>
    </source>
</reference>
<dbReference type="PANTHER" id="PTHR11839">
    <property type="entry name" value="UDP/ADP-SUGAR PYROPHOSPHATASE"/>
    <property type="match status" value="1"/>
</dbReference>
<dbReference type="PROSITE" id="PS00893">
    <property type="entry name" value="NUDIX_BOX"/>
    <property type="match status" value="1"/>
</dbReference>
<organism evidence="9 10">
    <name type="scientific">Bradyrhizobium amphicarpaeae</name>
    <dbReference type="NCBI Taxonomy" id="1404768"/>
    <lineage>
        <taxon>Bacteria</taxon>
        <taxon>Pseudomonadati</taxon>
        <taxon>Pseudomonadota</taxon>
        <taxon>Alphaproteobacteria</taxon>
        <taxon>Hyphomicrobiales</taxon>
        <taxon>Nitrobacteraceae</taxon>
        <taxon>Bradyrhizobium</taxon>
    </lineage>
</organism>
<dbReference type="KEGG" id="brq:CIT40_14990"/>
<dbReference type="AlphaFoldDB" id="A0A2U8PU25"/>
<evidence type="ECO:0000256" key="6">
    <source>
        <dbReference type="ARBA" id="ARBA00032162"/>
    </source>
</evidence>
<evidence type="ECO:0000256" key="7">
    <source>
        <dbReference type="ARBA" id="ARBA00032272"/>
    </source>
</evidence>
<evidence type="ECO:0000256" key="4">
    <source>
        <dbReference type="ARBA" id="ARBA00016377"/>
    </source>
</evidence>
<evidence type="ECO:0000313" key="10">
    <source>
        <dbReference type="Proteomes" id="UP000215884"/>
    </source>
</evidence>
<evidence type="ECO:0000313" key="9">
    <source>
        <dbReference type="EMBL" id="AWM01212.1"/>
    </source>
</evidence>
<dbReference type="OrthoDB" id="9761969at2"/>
<dbReference type="Proteomes" id="UP000215884">
    <property type="component" value="Chromosome"/>
</dbReference>
<accession>A0A2U8PU25</accession>
<dbReference type="EMBL" id="CP029426">
    <property type="protein sequence ID" value="AWM01212.1"/>
    <property type="molecule type" value="Genomic_DNA"/>
</dbReference>
<dbReference type="PROSITE" id="PS51462">
    <property type="entry name" value="NUDIX"/>
    <property type="match status" value="1"/>
</dbReference>
<dbReference type="SUPFAM" id="SSF55811">
    <property type="entry name" value="Nudix"/>
    <property type="match status" value="1"/>
</dbReference>
<dbReference type="CDD" id="cd03424">
    <property type="entry name" value="NUDIX_ADPRase_Nudt5_UGPPase_Nudt14"/>
    <property type="match status" value="1"/>
</dbReference>
<comment type="catalytic activity">
    <reaction evidence="1">
        <text>GDP-alpha-D-mannose + H2O = alpha-D-mannose 1-phosphate + GMP + 2 H(+)</text>
        <dbReference type="Rhea" id="RHEA:27978"/>
        <dbReference type="ChEBI" id="CHEBI:15377"/>
        <dbReference type="ChEBI" id="CHEBI:15378"/>
        <dbReference type="ChEBI" id="CHEBI:57527"/>
        <dbReference type="ChEBI" id="CHEBI:58115"/>
        <dbReference type="ChEBI" id="CHEBI:58409"/>
    </reaction>
</comment>
<dbReference type="InterPro" id="IPR000086">
    <property type="entry name" value="NUDIX_hydrolase_dom"/>
</dbReference>
<keyword evidence="10" id="KW-1185">Reference proteome</keyword>
<dbReference type="PANTHER" id="PTHR11839:SF18">
    <property type="entry name" value="NUDIX HYDROLASE DOMAIN-CONTAINING PROTEIN"/>
    <property type="match status" value="1"/>
</dbReference>
<evidence type="ECO:0000256" key="5">
    <source>
        <dbReference type="ARBA" id="ARBA00022801"/>
    </source>
</evidence>
<dbReference type="Gene3D" id="3.90.79.10">
    <property type="entry name" value="Nucleoside Triphosphate Pyrophosphohydrolase"/>
    <property type="match status" value="1"/>
</dbReference>
<dbReference type="RefSeq" id="WP_094897024.1">
    <property type="nucleotide sequence ID" value="NZ_CP029426.2"/>
</dbReference>
<comment type="cofactor">
    <cofactor evidence="2">
        <name>Mg(2+)</name>
        <dbReference type="ChEBI" id="CHEBI:18420"/>
    </cofactor>
</comment>
<dbReference type="InterPro" id="IPR020084">
    <property type="entry name" value="NUDIX_hydrolase_CS"/>
</dbReference>